<dbReference type="PANTHER" id="PTHR43098">
    <property type="entry name" value="L-ORNITHINE N(5)-MONOOXYGENASE-RELATED"/>
    <property type="match status" value="1"/>
</dbReference>
<keyword evidence="6" id="KW-0560">Oxidoreductase</keyword>
<dbReference type="VEuPathDB" id="FungiDB:AAP_05570"/>
<dbReference type="GO" id="GO:0004497">
    <property type="term" value="F:monooxygenase activity"/>
    <property type="evidence" value="ECO:0007669"/>
    <property type="project" value="UniProtKB-KW"/>
</dbReference>
<protein>
    <submittedName>
        <fullName evidence="8">Flavin monooxygenase-like protein</fullName>
    </submittedName>
</protein>
<evidence type="ECO:0000256" key="2">
    <source>
        <dbReference type="ARBA" id="ARBA00010139"/>
    </source>
</evidence>
<dbReference type="EMBL" id="AZGZ01000033">
    <property type="protein sequence ID" value="KZZ87487.1"/>
    <property type="molecule type" value="Genomic_DNA"/>
</dbReference>
<comment type="cofactor">
    <cofactor evidence="1">
        <name>FAD</name>
        <dbReference type="ChEBI" id="CHEBI:57692"/>
    </cofactor>
</comment>
<evidence type="ECO:0000256" key="6">
    <source>
        <dbReference type="ARBA" id="ARBA00023002"/>
    </source>
</evidence>
<evidence type="ECO:0000256" key="3">
    <source>
        <dbReference type="ARBA" id="ARBA00022630"/>
    </source>
</evidence>
<dbReference type="SUPFAM" id="SSF51905">
    <property type="entry name" value="FAD/NAD(P)-binding domain"/>
    <property type="match status" value="2"/>
</dbReference>
<evidence type="ECO:0000256" key="5">
    <source>
        <dbReference type="ARBA" id="ARBA00022857"/>
    </source>
</evidence>
<dbReference type="InterPro" id="IPR050775">
    <property type="entry name" value="FAD-binding_Monooxygenases"/>
</dbReference>
<dbReference type="PANTHER" id="PTHR43098:SF4">
    <property type="entry name" value="BLR3857 PROTEIN"/>
    <property type="match status" value="1"/>
</dbReference>
<gene>
    <name evidence="8" type="ORF">AAP_05570</name>
</gene>
<accession>A0A167VG98</accession>
<keyword evidence="4" id="KW-0274">FAD</keyword>
<keyword evidence="9" id="KW-1185">Reference proteome</keyword>
<comment type="caution">
    <text evidence="8">The sequence shown here is derived from an EMBL/GenBank/DDBJ whole genome shotgun (WGS) entry which is preliminary data.</text>
</comment>
<evidence type="ECO:0000313" key="9">
    <source>
        <dbReference type="Proteomes" id="UP000242877"/>
    </source>
</evidence>
<evidence type="ECO:0000256" key="7">
    <source>
        <dbReference type="ARBA" id="ARBA00023033"/>
    </source>
</evidence>
<proteinExistence type="inferred from homology"/>
<name>A0A167VG98_9EURO</name>
<sequence length="624" mass="70125">MTTNAKPPIPIPKIKAKYASERQKRLRPGGEAEQYTSIEGSCHKFAEDPWITHPTNRPAVRKSCEVLISGGGFSGQIMAVTMLKKGVDDILMIEKGGDFGGTWYWNRYPGARCDIDAYIYMPFLEETHYIPTEKYVRGDELLTHARRIGKHFNLYPRTLFQTELRTLSWSADHCHWICNTDHGDEIVARYVILAAGPMHRLKLPGIPGIPSFKGASFHSSRWDYEYTGGSPANPSLHNLVDKTVGIVGTGATGIQIIPEVAKWAKKVYVFQRTPSAVGPSGNRKADEGWKRGLKEGWQMKRMENFNDIVTGLGDNDEIVDEIDDSWTKTQNHLLNGFPGASISSPEGSKEQANILANRNLEIMEGFRQHVDDIVQNKETAEKLKPYYAYFCKRPAFHDGYYETFNRSNVELIDTDGKGIDSVTETGVVVGGRCINLDCIVYATGFELVTDWTRRAGLEVFGENGLSLTDKWTDGLTTLHGHSTHQFPNCFFVSVQQATLTLNFVHAVQMLADHLAWLVSECRKLGVATIMPRKKAEERWTDMIVQGRNAMRRFDESCVPSHFNNEGNLTLALARTSRYHGSPQEFWKLLEQWRGRGLLRLLADGELEGAFKVERGGTAAVMSRV</sequence>
<keyword evidence="7 8" id="KW-0503">Monooxygenase</keyword>
<dbReference type="InterPro" id="IPR036188">
    <property type="entry name" value="FAD/NAD-bd_sf"/>
</dbReference>
<reference evidence="8 9" key="1">
    <citation type="journal article" date="2016" name="Genome Biol. Evol.">
        <title>Divergent and convergent evolution of fungal pathogenicity.</title>
        <authorList>
            <person name="Shang Y."/>
            <person name="Xiao G."/>
            <person name="Zheng P."/>
            <person name="Cen K."/>
            <person name="Zhan S."/>
            <person name="Wang C."/>
        </authorList>
    </citation>
    <scope>NUCLEOTIDE SEQUENCE [LARGE SCALE GENOMIC DNA]</scope>
    <source>
        <strain evidence="8 9">ARSEF 7405</strain>
    </source>
</reference>
<evidence type="ECO:0000256" key="1">
    <source>
        <dbReference type="ARBA" id="ARBA00001974"/>
    </source>
</evidence>
<evidence type="ECO:0000256" key="4">
    <source>
        <dbReference type="ARBA" id="ARBA00022827"/>
    </source>
</evidence>
<dbReference type="AlphaFoldDB" id="A0A167VG98"/>
<evidence type="ECO:0000313" key="8">
    <source>
        <dbReference type="EMBL" id="KZZ87487.1"/>
    </source>
</evidence>
<comment type="similarity">
    <text evidence="2">Belongs to the FAD-binding monooxygenase family.</text>
</comment>
<dbReference type="Gene3D" id="3.50.50.60">
    <property type="entry name" value="FAD/NAD(P)-binding domain"/>
    <property type="match status" value="3"/>
</dbReference>
<keyword evidence="5" id="KW-0521">NADP</keyword>
<dbReference type="OrthoDB" id="66881at2759"/>
<dbReference type="InterPro" id="IPR020946">
    <property type="entry name" value="Flavin_mOase-like"/>
</dbReference>
<organism evidence="8 9">
    <name type="scientific">Ascosphaera apis ARSEF 7405</name>
    <dbReference type="NCBI Taxonomy" id="392613"/>
    <lineage>
        <taxon>Eukaryota</taxon>
        <taxon>Fungi</taxon>
        <taxon>Dikarya</taxon>
        <taxon>Ascomycota</taxon>
        <taxon>Pezizomycotina</taxon>
        <taxon>Eurotiomycetes</taxon>
        <taxon>Eurotiomycetidae</taxon>
        <taxon>Onygenales</taxon>
        <taxon>Ascosphaeraceae</taxon>
        <taxon>Ascosphaera</taxon>
    </lineage>
</organism>
<dbReference type="Pfam" id="PF00743">
    <property type="entry name" value="FMO-like"/>
    <property type="match status" value="1"/>
</dbReference>
<dbReference type="Proteomes" id="UP000242877">
    <property type="component" value="Unassembled WGS sequence"/>
</dbReference>
<keyword evidence="3" id="KW-0285">Flavoprotein</keyword>